<dbReference type="Gene3D" id="1.10.443.10">
    <property type="entry name" value="Intergrase catalytic core"/>
    <property type="match status" value="1"/>
</dbReference>
<evidence type="ECO:0000256" key="2">
    <source>
        <dbReference type="ARBA" id="ARBA00022908"/>
    </source>
</evidence>
<reference evidence="9" key="2">
    <citation type="submission" date="2011-04" db="EMBL/GenBank/DDBJ databases">
        <authorList>
            <person name="Genoscope - CEA"/>
        </authorList>
    </citation>
    <scope>NUCLEOTIDE SEQUENCE</scope>
    <source>
        <strain evidence="9">R24</strain>
    </source>
</reference>
<keyword evidence="4" id="KW-0233">DNA recombination</keyword>
<gene>
    <name evidence="9" type="primary">xerC</name>
    <name evidence="9" type="ORF">RALSY_mp30527</name>
</gene>
<dbReference type="PROSITE" id="PS51898">
    <property type="entry name" value="TYR_RECOMBINASE"/>
    <property type="match status" value="1"/>
</dbReference>
<reference evidence="9" key="1">
    <citation type="journal article" date="2011" name="PLoS ONE">
        <title>Ralstonia syzygii, the Blood Disease Bacterium and some Asian R. solanacearum strains form a single genomic species despite divergent lifestyles.</title>
        <authorList>
            <person name="Remenant B."/>
            <person name="de Cambiaire J.C."/>
            <person name="Cellier G."/>
            <person name="Jacobs J.M."/>
            <person name="Mangenot S."/>
            <person name="Barbe V."/>
            <person name="Lajus A."/>
            <person name="Vallenet D."/>
            <person name="Medigue C."/>
            <person name="Fegan M."/>
            <person name="Allen C."/>
            <person name="Prior P."/>
        </authorList>
    </citation>
    <scope>NUCLEOTIDE SEQUENCE</scope>
    <source>
        <strain evidence="9">R24</strain>
    </source>
</reference>
<protein>
    <submittedName>
        <fullName evidence="9">Site-specific tyrosine recombinase</fullName>
    </submittedName>
</protein>
<keyword evidence="2" id="KW-0229">DNA integration</keyword>
<sequence length="362" mass="40562">MPRAGQRLKTRKPSAVKPAGPRKRAVDPLAHLVLTRYMEAHFEALLVTGYSADTVRARRISIRRFIVWCEERGIAQPADVTRAVLERYQRHLFYYRKPNGAPLTLGSQHGALAPLKTWFKWLARENHILYNPASELDLPKLPKHLPRAILSVQEVEAILAEADPATPYGLRDRAMLELLYSTGIRRMEVAGLALYDVDATRRLAFVRDGKGAKDRVVPVGVRALAWLDRYLLEARPQLIVAEREALFVTDYGEPVSPEYVASRVKRYMEFAGIQKPGATHLLRHAMATHMLEAGADVRVLQALLGHAQLNTTEIYTHVSIEHLRAIHDATHPARLQREDAPAADAADAARQALADALDRDEG</sequence>
<name>G3ACB9_9RALS</name>
<feature type="region of interest" description="Disordered" evidence="6">
    <location>
        <begin position="1"/>
        <end position="23"/>
    </location>
</feature>
<dbReference type="Pfam" id="PF13495">
    <property type="entry name" value="Phage_int_SAM_4"/>
    <property type="match status" value="1"/>
</dbReference>
<dbReference type="InterPro" id="IPR044068">
    <property type="entry name" value="CB"/>
</dbReference>
<dbReference type="SUPFAM" id="SSF56349">
    <property type="entry name" value="DNA breaking-rejoining enzymes"/>
    <property type="match status" value="1"/>
</dbReference>
<dbReference type="AlphaFoldDB" id="G3ACB9"/>
<dbReference type="CDD" id="cd00798">
    <property type="entry name" value="INT_XerDC_C"/>
    <property type="match status" value="1"/>
</dbReference>
<accession>G3ACB9</accession>
<dbReference type="PROSITE" id="PS51900">
    <property type="entry name" value="CB"/>
    <property type="match status" value="1"/>
</dbReference>
<dbReference type="InterPro" id="IPR004107">
    <property type="entry name" value="Integrase_SAM-like_N"/>
</dbReference>
<keyword evidence="1" id="KW-0159">Chromosome partition</keyword>
<dbReference type="InterPro" id="IPR050090">
    <property type="entry name" value="Tyrosine_recombinase_XerCD"/>
</dbReference>
<dbReference type="Pfam" id="PF00589">
    <property type="entry name" value="Phage_integrase"/>
    <property type="match status" value="1"/>
</dbReference>
<feature type="region of interest" description="Disordered" evidence="6">
    <location>
        <begin position="337"/>
        <end position="362"/>
    </location>
</feature>
<dbReference type="GO" id="GO:0006310">
    <property type="term" value="P:DNA recombination"/>
    <property type="evidence" value="ECO:0007669"/>
    <property type="project" value="UniProtKB-KW"/>
</dbReference>
<organism evidence="9">
    <name type="scientific">Ralstonia syzygii R24</name>
    <dbReference type="NCBI Taxonomy" id="907261"/>
    <lineage>
        <taxon>Bacteria</taxon>
        <taxon>Pseudomonadati</taxon>
        <taxon>Pseudomonadota</taxon>
        <taxon>Betaproteobacteria</taxon>
        <taxon>Burkholderiales</taxon>
        <taxon>Burkholderiaceae</taxon>
        <taxon>Ralstonia</taxon>
        <taxon>Ralstonia solanacearum species complex</taxon>
    </lineage>
</organism>
<dbReference type="InterPro" id="IPR010998">
    <property type="entry name" value="Integrase_recombinase_N"/>
</dbReference>
<dbReference type="GO" id="GO:0003677">
    <property type="term" value="F:DNA binding"/>
    <property type="evidence" value="ECO:0007669"/>
    <property type="project" value="UniProtKB-UniRule"/>
</dbReference>
<evidence type="ECO:0000313" key="9">
    <source>
        <dbReference type="EMBL" id="CCA87207.1"/>
    </source>
</evidence>
<evidence type="ECO:0000256" key="4">
    <source>
        <dbReference type="ARBA" id="ARBA00023172"/>
    </source>
</evidence>
<dbReference type="NCBIfam" id="NF002331">
    <property type="entry name" value="PRK01287.1"/>
    <property type="match status" value="1"/>
</dbReference>
<evidence type="ECO:0000256" key="6">
    <source>
        <dbReference type="SAM" id="MobiDB-lite"/>
    </source>
</evidence>
<dbReference type="PANTHER" id="PTHR30349">
    <property type="entry name" value="PHAGE INTEGRASE-RELATED"/>
    <property type="match status" value="1"/>
</dbReference>
<dbReference type="InterPro" id="IPR011010">
    <property type="entry name" value="DNA_brk_join_enz"/>
</dbReference>
<feature type="domain" description="Core-binding (CB)" evidence="8">
    <location>
        <begin position="32"/>
        <end position="123"/>
    </location>
</feature>
<keyword evidence="3 5" id="KW-0238">DNA-binding</keyword>
<evidence type="ECO:0000256" key="1">
    <source>
        <dbReference type="ARBA" id="ARBA00022829"/>
    </source>
</evidence>
<dbReference type="Gene3D" id="1.10.150.130">
    <property type="match status" value="1"/>
</dbReference>
<dbReference type="PANTHER" id="PTHR30349:SF81">
    <property type="entry name" value="TYROSINE RECOMBINASE XERC"/>
    <property type="match status" value="1"/>
</dbReference>
<dbReference type="EMBL" id="FR854092">
    <property type="protein sequence ID" value="CCA87207.1"/>
    <property type="molecule type" value="Genomic_DNA"/>
</dbReference>
<proteinExistence type="predicted"/>
<feature type="compositionally biased region" description="Basic residues" evidence="6">
    <location>
        <begin position="1"/>
        <end position="14"/>
    </location>
</feature>
<evidence type="ECO:0000256" key="3">
    <source>
        <dbReference type="ARBA" id="ARBA00023125"/>
    </source>
</evidence>
<evidence type="ECO:0000259" key="8">
    <source>
        <dbReference type="PROSITE" id="PS51900"/>
    </source>
</evidence>
<evidence type="ECO:0000259" key="7">
    <source>
        <dbReference type="PROSITE" id="PS51898"/>
    </source>
</evidence>
<dbReference type="GO" id="GO:0007059">
    <property type="term" value="P:chromosome segregation"/>
    <property type="evidence" value="ECO:0007669"/>
    <property type="project" value="UniProtKB-KW"/>
</dbReference>
<feature type="domain" description="Tyr recombinase" evidence="7">
    <location>
        <begin position="140"/>
        <end position="328"/>
    </location>
</feature>
<dbReference type="RefSeq" id="WP_231649790.1">
    <property type="nucleotide sequence ID" value="NZ_CP115945.1"/>
</dbReference>
<evidence type="ECO:0000256" key="5">
    <source>
        <dbReference type="PROSITE-ProRule" id="PRU01248"/>
    </source>
</evidence>
<feature type="compositionally biased region" description="Low complexity" evidence="6">
    <location>
        <begin position="342"/>
        <end position="355"/>
    </location>
</feature>
<dbReference type="InterPro" id="IPR013762">
    <property type="entry name" value="Integrase-like_cat_sf"/>
</dbReference>
<dbReference type="GO" id="GO:0015074">
    <property type="term" value="P:DNA integration"/>
    <property type="evidence" value="ECO:0007669"/>
    <property type="project" value="UniProtKB-KW"/>
</dbReference>
<dbReference type="InterPro" id="IPR002104">
    <property type="entry name" value="Integrase_catalytic"/>
</dbReference>